<dbReference type="PANTHER" id="PTHR43750">
    <property type="entry name" value="UDP-GLUCOSE 6-DEHYDROGENASE TUAD"/>
    <property type="match status" value="1"/>
</dbReference>
<evidence type="ECO:0000256" key="10">
    <source>
        <dbReference type="PIRSR" id="PIRSR500134-3"/>
    </source>
</evidence>
<evidence type="ECO:0000256" key="2">
    <source>
        <dbReference type="ARBA" id="ARBA00006601"/>
    </source>
</evidence>
<accession>A0A938YGN0</accession>
<dbReference type="Gene3D" id="1.20.5.100">
    <property type="entry name" value="Cytochrome c1, transmembrane anchor, C-terminal"/>
    <property type="match status" value="1"/>
</dbReference>
<dbReference type="SMART" id="SM00984">
    <property type="entry name" value="UDPG_MGDP_dh_C"/>
    <property type="match status" value="1"/>
</dbReference>
<dbReference type="InterPro" id="IPR008927">
    <property type="entry name" value="6-PGluconate_DH-like_C_sf"/>
</dbReference>
<dbReference type="SUPFAM" id="SSF48179">
    <property type="entry name" value="6-phosphogluconate dehydrogenase C-terminal domain-like"/>
    <property type="match status" value="1"/>
</dbReference>
<proteinExistence type="inferred from homology"/>
<dbReference type="InterPro" id="IPR036220">
    <property type="entry name" value="UDP-Glc/GDP-Man_DH_C_sf"/>
</dbReference>
<dbReference type="InterPro" id="IPR036291">
    <property type="entry name" value="NAD(P)-bd_dom_sf"/>
</dbReference>
<sequence>MTSISVIGCGYLGAVHAACMAQLGHDVVGIDVDERKVASLQEGRTPFYEPDFPEVLTRALETGRLTFTSDMSAARGRSVHFVCVGTPQKRNEYAADMAYVDAAVTALAPFLSPGDLVVGKSTVPVGTAARLAEQVREVQPGAILAWNPEFLREGFAVQDTLHPDRFVYGLPAGDDGVAARARLDEVYATPLAAGTPLVATDYATAELVKAAANSFLATKISFINAMAEVCEASGADVTQLADAIGHDTRIGRRFLNAGLGFGGGCLPKDIRAFMARAGELGADQALAFLREIDSINMRRRVRMVDLAREVCGGSIVGRRVAVLGLAFKPDSDDIRDSPALNVAAQMRLQGASVVVTDPKAVENAQRIWPDLTYAETAEEAATGADLVLLLTEWKQYRDLDPTAFGSIVTQRRILDGRNALDPAAWRAAGWTYRALGRP</sequence>
<dbReference type="NCBIfam" id="TIGR03026">
    <property type="entry name" value="NDP-sugDHase"/>
    <property type="match status" value="1"/>
</dbReference>
<feature type="binding site" evidence="10">
    <location>
        <position position="86"/>
    </location>
    <ligand>
        <name>NAD(+)</name>
        <dbReference type="ChEBI" id="CHEBI:57540"/>
    </ligand>
</feature>
<dbReference type="EC" id="1.1.1.22" evidence="3 7"/>
<dbReference type="GO" id="GO:0000271">
    <property type="term" value="P:polysaccharide biosynthetic process"/>
    <property type="evidence" value="ECO:0007669"/>
    <property type="project" value="InterPro"/>
</dbReference>
<keyword evidence="13" id="KW-1185">Reference proteome</keyword>
<evidence type="ECO:0000256" key="7">
    <source>
        <dbReference type="PIRNR" id="PIRNR000124"/>
    </source>
</evidence>
<keyword evidence="5 7" id="KW-0520">NAD</keyword>
<evidence type="ECO:0000256" key="3">
    <source>
        <dbReference type="ARBA" id="ARBA00012954"/>
    </source>
</evidence>
<dbReference type="RefSeq" id="WP_205257452.1">
    <property type="nucleotide sequence ID" value="NZ_BAAAPV010000001.1"/>
</dbReference>
<dbReference type="InterPro" id="IPR017476">
    <property type="entry name" value="UDP-Glc/GDP-Man"/>
</dbReference>
<comment type="catalytic activity">
    <reaction evidence="6 7">
        <text>UDP-alpha-D-glucose + 2 NAD(+) + H2O = UDP-alpha-D-glucuronate + 2 NADH + 3 H(+)</text>
        <dbReference type="Rhea" id="RHEA:23596"/>
        <dbReference type="ChEBI" id="CHEBI:15377"/>
        <dbReference type="ChEBI" id="CHEBI:15378"/>
        <dbReference type="ChEBI" id="CHEBI:57540"/>
        <dbReference type="ChEBI" id="CHEBI:57945"/>
        <dbReference type="ChEBI" id="CHEBI:58052"/>
        <dbReference type="ChEBI" id="CHEBI:58885"/>
        <dbReference type="EC" id="1.1.1.22"/>
    </reaction>
</comment>
<dbReference type="GO" id="GO:0051287">
    <property type="term" value="F:NAD binding"/>
    <property type="evidence" value="ECO:0007669"/>
    <property type="project" value="InterPro"/>
</dbReference>
<evidence type="ECO:0000256" key="4">
    <source>
        <dbReference type="ARBA" id="ARBA00023002"/>
    </source>
</evidence>
<dbReference type="SUPFAM" id="SSF51735">
    <property type="entry name" value="NAD(P)-binding Rossmann-fold domains"/>
    <property type="match status" value="1"/>
</dbReference>
<comment type="caution">
    <text evidence="12">The sequence shown here is derived from an EMBL/GenBank/DDBJ whole genome shotgun (WGS) entry which is preliminary data.</text>
</comment>
<dbReference type="Gene3D" id="3.40.50.720">
    <property type="entry name" value="NAD(P)-binding Rossmann-like Domain"/>
    <property type="match status" value="2"/>
</dbReference>
<protein>
    <recommendedName>
        <fullName evidence="3 7">UDP-glucose 6-dehydrogenase</fullName>
        <ecNumber evidence="3 7">1.1.1.22</ecNumber>
    </recommendedName>
</protein>
<keyword evidence="4 7" id="KW-0560">Oxidoreductase</keyword>
<evidence type="ECO:0000256" key="9">
    <source>
        <dbReference type="PIRSR" id="PIRSR500134-2"/>
    </source>
</evidence>
<gene>
    <name evidence="12" type="ORF">JL107_12855</name>
</gene>
<dbReference type="EMBL" id="JAERWL010000010">
    <property type="protein sequence ID" value="MBM9477335.1"/>
    <property type="molecule type" value="Genomic_DNA"/>
</dbReference>
<feature type="active site" description="Nucleophile" evidence="8">
    <location>
        <position position="265"/>
    </location>
</feature>
<feature type="binding site" evidence="9">
    <location>
        <position position="262"/>
    </location>
    <ligand>
        <name>substrate</name>
    </ligand>
</feature>
<feature type="domain" description="UDP-glucose/GDP-mannose dehydrogenase C-terminal" evidence="11">
    <location>
        <begin position="321"/>
        <end position="422"/>
    </location>
</feature>
<evidence type="ECO:0000313" key="13">
    <source>
        <dbReference type="Proteomes" id="UP000663801"/>
    </source>
</evidence>
<evidence type="ECO:0000256" key="1">
    <source>
        <dbReference type="ARBA" id="ARBA00004701"/>
    </source>
</evidence>
<feature type="binding site" evidence="10">
    <location>
        <position position="153"/>
    </location>
    <ligand>
        <name>NAD(+)</name>
        <dbReference type="ChEBI" id="CHEBI:57540"/>
    </ligand>
</feature>
<evidence type="ECO:0000256" key="8">
    <source>
        <dbReference type="PIRSR" id="PIRSR500134-1"/>
    </source>
</evidence>
<dbReference type="InterPro" id="IPR028357">
    <property type="entry name" value="UDPglc_DH_bac"/>
</dbReference>
<evidence type="ECO:0000313" key="12">
    <source>
        <dbReference type="EMBL" id="MBM9477335.1"/>
    </source>
</evidence>
<dbReference type="Pfam" id="PF03720">
    <property type="entry name" value="UDPG_MGDP_dh_C"/>
    <property type="match status" value="1"/>
</dbReference>
<organism evidence="12 13">
    <name type="scientific">Nakamurella flavida</name>
    <dbReference type="NCBI Taxonomy" id="363630"/>
    <lineage>
        <taxon>Bacteria</taxon>
        <taxon>Bacillati</taxon>
        <taxon>Actinomycetota</taxon>
        <taxon>Actinomycetes</taxon>
        <taxon>Nakamurellales</taxon>
        <taxon>Nakamurellaceae</taxon>
        <taxon>Nakamurella</taxon>
    </lineage>
</organism>
<comment type="pathway">
    <text evidence="1">Nucleotide-sugar biosynthesis; UDP-alpha-D-glucuronate biosynthesis; UDP-alpha-D-glucuronate from UDP-alpha-D-glucose: step 1/1.</text>
</comment>
<dbReference type="AlphaFoldDB" id="A0A938YGN0"/>
<dbReference type="SUPFAM" id="SSF52413">
    <property type="entry name" value="UDP-glucose/GDP-mannose dehydrogenase C-terminal domain"/>
    <property type="match status" value="1"/>
</dbReference>
<feature type="binding site" evidence="10">
    <location>
        <position position="268"/>
    </location>
    <ligand>
        <name>NAD(+)</name>
        <dbReference type="ChEBI" id="CHEBI:57540"/>
    </ligand>
</feature>
<dbReference type="InterPro" id="IPR014026">
    <property type="entry name" value="UDP-Glc/GDP-Man_DH_dimer"/>
</dbReference>
<feature type="binding site" evidence="9">
    <location>
        <begin position="254"/>
        <end position="258"/>
    </location>
    <ligand>
        <name>substrate</name>
    </ligand>
</feature>
<evidence type="ECO:0000256" key="5">
    <source>
        <dbReference type="ARBA" id="ARBA00023027"/>
    </source>
</evidence>
<comment type="similarity">
    <text evidence="2 7">Belongs to the UDP-glucose/GDP-mannose dehydrogenase family.</text>
</comment>
<dbReference type="PIRSF" id="PIRSF500134">
    <property type="entry name" value="UDPglc_DH_bac"/>
    <property type="match status" value="1"/>
</dbReference>
<feature type="binding site" evidence="10">
    <location>
        <position position="335"/>
    </location>
    <ligand>
        <name>NAD(+)</name>
        <dbReference type="ChEBI" id="CHEBI:57540"/>
    </ligand>
</feature>
<feature type="binding site" evidence="10">
    <location>
        <position position="36"/>
    </location>
    <ligand>
        <name>NAD(+)</name>
        <dbReference type="ChEBI" id="CHEBI:57540"/>
    </ligand>
</feature>
<feature type="binding site" evidence="9">
    <location>
        <begin position="150"/>
        <end position="153"/>
    </location>
    <ligand>
        <name>substrate</name>
    </ligand>
</feature>
<feature type="binding site" evidence="10">
    <location>
        <position position="122"/>
    </location>
    <ligand>
        <name>NAD(+)</name>
        <dbReference type="ChEBI" id="CHEBI:57540"/>
    </ligand>
</feature>
<dbReference type="PIRSF" id="PIRSF000124">
    <property type="entry name" value="UDPglc_GDPman_dh"/>
    <property type="match status" value="1"/>
</dbReference>
<feature type="binding site" evidence="9">
    <location>
        <position position="209"/>
    </location>
    <ligand>
        <name>substrate</name>
    </ligand>
</feature>
<dbReference type="GO" id="GO:0003979">
    <property type="term" value="F:UDP-glucose 6-dehydrogenase activity"/>
    <property type="evidence" value="ECO:0007669"/>
    <property type="project" value="UniProtKB-EC"/>
</dbReference>
<feature type="binding site" evidence="9">
    <location>
        <position position="328"/>
    </location>
    <ligand>
        <name>substrate</name>
    </ligand>
</feature>
<dbReference type="Pfam" id="PF03721">
    <property type="entry name" value="UDPG_MGDP_dh_N"/>
    <property type="match status" value="1"/>
</dbReference>
<evidence type="ECO:0000259" key="11">
    <source>
        <dbReference type="SMART" id="SM00984"/>
    </source>
</evidence>
<name>A0A938YGN0_9ACTN</name>
<reference evidence="12" key="1">
    <citation type="submission" date="2021-01" db="EMBL/GenBank/DDBJ databases">
        <title>KCTC 19127 draft genome.</title>
        <authorList>
            <person name="An D."/>
        </authorList>
    </citation>
    <scope>NUCLEOTIDE SEQUENCE</scope>
    <source>
        <strain evidence="12">KCTC 19127</strain>
    </source>
</reference>
<feature type="binding site" evidence="10">
    <location>
        <position position="31"/>
    </location>
    <ligand>
        <name>NAD(+)</name>
        <dbReference type="ChEBI" id="CHEBI:57540"/>
    </ligand>
</feature>
<dbReference type="Pfam" id="PF00984">
    <property type="entry name" value="UDPG_MGDP_dh"/>
    <property type="match status" value="1"/>
</dbReference>
<dbReference type="PANTHER" id="PTHR43750:SF3">
    <property type="entry name" value="UDP-GLUCOSE 6-DEHYDROGENASE TUAD"/>
    <property type="match status" value="1"/>
</dbReference>
<evidence type="ECO:0000256" key="6">
    <source>
        <dbReference type="ARBA" id="ARBA00047473"/>
    </source>
</evidence>
<dbReference type="InterPro" id="IPR014027">
    <property type="entry name" value="UDP-Glc/GDP-Man_DH_C"/>
</dbReference>
<dbReference type="Proteomes" id="UP000663801">
    <property type="component" value="Unassembled WGS sequence"/>
</dbReference>
<dbReference type="InterPro" id="IPR001732">
    <property type="entry name" value="UDP-Glc/GDP-Man_DH_N"/>
</dbReference>